<dbReference type="Gene3D" id="3.40.50.410">
    <property type="entry name" value="von Willebrand factor, type A domain"/>
    <property type="match status" value="2"/>
</dbReference>
<feature type="domain" description="VWFA" evidence="1">
    <location>
        <begin position="227"/>
        <end position="410"/>
    </location>
</feature>
<protein>
    <recommendedName>
        <fullName evidence="1">VWFA domain-containing protein</fullName>
    </recommendedName>
</protein>
<dbReference type="InterPro" id="IPR036465">
    <property type="entry name" value="vWFA_dom_sf"/>
</dbReference>
<evidence type="ECO:0000259" key="1">
    <source>
        <dbReference type="PROSITE" id="PS50234"/>
    </source>
</evidence>
<gene>
    <name evidence="2" type="ORF">PLAM_3963</name>
</gene>
<reference evidence="2" key="1">
    <citation type="submission" date="2015-09" db="EMBL/GenBank/DDBJ databases">
        <authorList>
            <person name="Jackson K.R."/>
            <person name="Lunt B.L."/>
            <person name="Fisher J.N.B."/>
            <person name="Gardner A.V."/>
            <person name="Bailey M.E."/>
            <person name="Deus L.M."/>
            <person name="Earl A.S."/>
            <person name="Gibby P.D."/>
            <person name="Hartmann K.A."/>
            <person name="Liu J.E."/>
            <person name="Manci A.M."/>
            <person name="Nielsen D.A."/>
            <person name="Solomon M.B."/>
            <person name="Breakwell D.P."/>
            <person name="Burnett S.H."/>
            <person name="Grose J.H."/>
        </authorList>
    </citation>
    <scope>NUCLEOTIDE SEQUENCE</scope>
    <source>
        <strain evidence="2">7805</strain>
    </source>
</reference>
<dbReference type="PANTHER" id="PTHR10579:SF43">
    <property type="entry name" value="ZINC FINGER (C3HC4-TYPE RING FINGER) FAMILY PROTEIN"/>
    <property type="match status" value="1"/>
</dbReference>
<organism evidence="2">
    <name type="scientific">Planktothrix agardhii</name>
    <name type="common">Oscillatoria agardhii</name>
    <dbReference type="NCBI Taxonomy" id="1160"/>
    <lineage>
        <taxon>Bacteria</taxon>
        <taxon>Bacillati</taxon>
        <taxon>Cyanobacteriota</taxon>
        <taxon>Cyanophyceae</taxon>
        <taxon>Oscillatoriophycideae</taxon>
        <taxon>Oscillatoriales</taxon>
        <taxon>Microcoleaceae</taxon>
        <taxon>Planktothrix</taxon>
    </lineage>
</organism>
<dbReference type="InterPro" id="IPR051266">
    <property type="entry name" value="CLCR"/>
</dbReference>
<dbReference type="PANTHER" id="PTHR10579">
    <property type="entry name" value="CALCIUM-ACTIVATED CHLORIDE CHANNEL REGULATOR"/>
    <property type="match status" value="1"/>
</dbReference>
<dbReference type="Pfam" id="PF00092">
    <property type="entry name" value="VWA"/>
    <property type="match status" value="2"/>
</dbReference>
<evidence type="ECO:0000313" key="2">
    <source>
        <dbReference type="EMBL" id="CUM61929.1"/>
    </source>
</evidence>
<dbReference type="PROSITE" id="PS50234">
    <property type="entry name" value="VWFA"/>
    <property type="match status" value="2"/>
</dbReference>
<accession>A0A1J1JMI2</accession>
<dbReference type="EMBL" id="LO018304">
    <property type="protein sequence ID" value="CUM61929.1"/>
    <property type="molecule type" value="Genomic_DNA"/>
</dbReference>
<dbReference type="SUPFAM" id="SSF53300">
    <property type="entry name" value="vWA-like"/>
    <property type="match status" value="2"/>
</dbReference>
<dbReference type="SMART" id="SM00327">
    <property type="entry name" value="VWA"/>
    <property type="match status" value="2"/>
</dbReference>
<dbReference type="InterPro" id="IPR002035">
    <property type="entry name" value="VWF_A"/>
</dbReference>
<sequence length="433" mass="47588">MSSRRLPVYLVLDCSDSMSGDPIEAINQGIKALVAELQSEPYAIQTVYLSVITFGMSTQQVCPLTELMAFQPPLLSAGGTRALGGALKLLVQCFDKEIKKASDTQKGDWKPLVFIMADGIPTDTWEKASDELKKRKLANIIAVVSDSEAYNFMLNNITANVFKLDELQPDTLKQFFKWISQSIKQTSQSMAQVMADNQPVNLPPYLTESQLFLNTSRRKIMSSRRLPVYLVLDCSGSMFGDPIEAVNQGVKALVAELQSEPYAIETAYLSVITFESTAQQVCPLTELMAFQPPTLSAGGTTALGGALKLLTQCFEKEVKKASDSQKGDWKPLVFLMTDGMPTDTWEKAADELKKKKPANIIACAAGSGADEYTLKKLTEIVVKLDNLQPDTLKQFFKWVSQSIKQTSQSVAQVMADNQPINLPPPPKGIQIIP</sequence>
<name>A0A1J1JMI2_PLAAG</name>
<dbReference type="AlphaFoldDB" id="A0A1J1JMI2"/>
<proteinExistence type="predicted"/>
<feature type="domain" description="VWFA" evidence="1">
    <location>
        <begin position="7"/>
        <end position="179"/>
    </location>
</feature>
<dbReference type="RefSeq" id="WP_235752173.1">
    <property type="nucleotide sequence ID" value="NZ_JBIIEP010000023.1"/>
</dbReference>